<organism evidence="1 2">
    <name type="scientific">Racocetra persica</name>
    <dbReference type="NCBI Taxonomy" id="160502"/>
    <lineage>
        <taxon>Eukaryota</taxon>
        <taxon>Fungi</taxon>
        <taxon>Fungi incertae sedis</taxon>
        <taxon>Mucoromycota</taxon>
        <taxon>Glomeromycotina</taxon>
        <taxon>Glomeromycetes</taxon>
        <taxon>Diversisporales</taxon>
        <taxon>Gigasporaceae</taxon>
        <taxon>Racocetra</taxon>
    </lineage>
</organism>
<dbReference type="Proteomes" id="UP000789920">
    <property type="component" value="Unassembled WGS sequence"/>
</dbReference>
<evidence type="ECO:0000313" key="2">
    <source>
        <dbReference type="Proteomes" id="UP000789920"/>
    </source>
</evidence>
<sequence>LGFEPTEKEAFINAEIKELQIKASNYTYLVLKPKTLYKKEQTLTTLLEIETAKHHVSKARILFANNPYELNELRTDATINDRVLVLESVLRKYYLDTDFFAELNYIVQKNKKFIENKELRRIDEKLV</sequence>
<gene>
    <name evidence="1" type="ORF">RPERSI_LOCUS11587</name>
</gene>
<name>A0ACA9PXE4_9GLOM</name>
<feature type="non-terminal residue" evidence="1">
    <location>
        <position position="1"/>
    </location>
</feature>
<keyword evidence="2" id="KW-1185">Reference proteome</keyword>
<protein>
    <submittedName>
        <fullName evidence="1">11931_t:CDS:1</fullName>
    </submittedName>
</protein>
<proteinExistence type="predicted"/>
<reference evidence="1" key="1">
    <citation type="submission" date="2021-06" db="EMBL/GenBank/DDBJ databases">
        <authorList>
            <person name="Kallberg Y."/>
            <person name="Tangrot J."/>
            <person name="Rosling A."/>
        </authorList>
    </citation>
    <scope>NUCLEOTIDE SEQUENCE</scope>
    <source>
        <strain evidence="1">MA461A</strain>
    </source>
</reference>
<evidence type="ECO:0000313" key="1">
    <source>
        <dbReference type="EMBL" id="CAG8724504.1"/>
    </source>
</evidence>
<accession>A0ACA9PXE4</accession>
<comment type="caution">
    <text evidence="1">The sequence shown here is derived from an EMBL/GenBank/DDBJ whole genome shotgun (WGS) entry which is preliminary data.</text>
</comment>
<dbReference type="EMBL" id="CAJVQC010023926">
    <property type="protein sequence ID" value="CAG8724504.1"/>
    <property type="molecule type" value="Genomic_DNA"/>
</dbReference>